<dbReference type="EMBL" id="VNIK02000002">
    <property type="protein sequence ID" value="KAB5490697.1"/>
    <property type="molecule type" value="Genomic_DNA"/>
</dbReference>
<proteinExistence type="predicted"/>
<name>A0A5N5IR62_9FLAO</name>
<dbReference type="Gene3D" id="2.180.10.10">
    <property type="entry name" value="RHS repeat-associated core"/>
    <property type="match status" value="1"/>
</dbReference>
<keyword evidence="2" id="KW-1185">Reference proteome</keyword>
<organism evidence="1 2">
    <name type="scientific">Flagellimonas hadalis</name>
    <dbReference type="NCBI Taxonomy" id="2597517"/>
    <lineage>
        <taxon>Bacteria</taxon>
        <taxon>Pseudomonadati</taxon>
        <taxon>Bacteroidota</taxon>
        <taxon>Flavobacteriia</taxon>
        <taxon>Flavobacteriales</taxon>
        <taxon>Flavobacteriaceae</taxon>
        <taxon>Flagellimonas</taxon>
    </lineage>
</organism>
<gene>
    <name evidence="1" type="ORF">FOT42_004510</name>
</gene>
<dbReference type="AlphaFoldDB" id="A0A5N5IR62"/>
<comment type="caution">
    <text evidence="1">The sequence shown here is derived from an EMBL/GenBank/DDBJ whole genome shotgun (WGS) entry which is preliminary data.</text>
</comment>
<evidence type="ECO:0008006" key="3">
    <source>
        <dbReference type="Google" id="ProtNLM"/>
    </source>
</evidence>
<evidence type="ECO:0000313" key="2">
    <source>
        <dbReference type="Proteomes" id="UP000319204"/>
    </source>
</evidence>
<reference evidence="1" key="1">
    <citation type="submission" date="2019-10" db="EMBL/GenBank/DDBJ databases">
        <title>Muricauda hadale sp. nov., a piezophilic bacterium isolated from hadopelagic water of the Mariana Trench.</title>
        <authorList>
            <person name="Wei Y."/>
        </authorList>
    </citation>
    <scope>NUCLEOTIDE SEQUENCE [LARGE SCALE GENOMIC DNA]</scope>
    <source>
        <strain evidence="1">MT-229</strain>
    </source>
</reference>
<dbReference type="OrthoDB" id="1046747at2"/>
<dbReference type="RefSeq" id="WP_151889393.1">
    <property type="nucleotide sequence ID" value="NZ_VNIK02000002.1"/>
</dbReference>
<evidence type="ECO:0000313" key="1">
    <source>
        <dbReference type="EMBL" id="KAB5490697.1"/>
    </source>
</evidence>
<protein>
    <recommendedName>
        <fullName evidence="3">YD repeat-containing protein</fullName>
    </recommendedName>
</protein>
<accession>A0A5N5IR62</accession>
<sequence>MKTVGYILVAALMVMCKPLHIKEFELETIPGLRGKVEKMVITDVGYDSDSLNTGNTEILRTVSTILLNKNNKILKQMDLYLYSKSRERPIVADFHYQDKLLTSIESNVYGRRDRKEYKYDKRRNLIETRDFENDTLVFILSVKYDKKNNPVEVKRHRISSGKTSTEEYKYDYKEGIVTIQTVPVEHSSDSREYYDENYLRNHYDKKGRITKTEIITQNKIIDHTTIYQYNAQGDVIKSFSLDENGHTIGILKSYEYTYDNEGNVIVKKIFENGGLVGKTTYDINYR</sequence>
<dbReference type="Proteomes" id="UP000319204">
    <property type="component" value="Unassembled WGS sequence"/>
</dbReference>